<accession>A0AAV0YP87</accession>
<organism evidence="1 2">
    <name type="scientific">Vicia faba</name>
    <name type="common">Broad bean</name>
    <name type="synonym">Faba vulgaris</name>
    <dbReference type="NCBI Taxonomy" id="3906"/>
    <lineage>
        <taxon>Eukaryota</taxon>
        <taxon>Viridiplantae</taxon>
        <taxon>Streptophyta</taxon>
        <taxon>Embryophyta</taxon>
        <taxon>Tracheophyta</taxon>
        <taxon>Spermatophyta</taxon>
        <taxon>Magnoliopsida</taxon>
        <taxon>eudicotyledons</taxon>
        <taxon>Gunneridae</taxon>
        <taxon>Pentapetalae</taxon>
        <taxon>rosids</taxon>
        <taxon>fabids</taxon>
        <taxon>Fabales</taxon>
        <taxon>Fabaceae</taxon>
        <taxon>Papilionoideae</taxon>
        <taxon>50 kb inversion clade</taxon>
        <taxon>NPAAA clade</taxon>
        <taxon>Hologalegina</taxon>
        <taxon>IRL clade</taxon>
        <taxon>Fabeae</taxon>
        <taxon>Vicia</taxon>
    </lineage>
</organism>
<proteinExistence type="predicted"/>
<dbReference type="Proteomes" id="UP001157006">
    <property type="component" value="Chromosome 1L"/>
</dbReference>
<evidence type="ECO:0000313" key="2">
    <source>
        <dbReference type="Proteomes" id="UP001157006"/>
    </source>
</evidence>
<reference evidence="1 2" key="1">
    <citation type="submission" date="2023-01" db="EMBL/GenBank/DDBJ databases">
        <authorList>
            <person name="Kreplak J."/>
        </authorList>
    </citation>
    <scope>NUCLEOTIDE SEQUENCE [LARGE SCALE GENOMIC DNA]</scope>
</reference>
<dbReference type="EMBL" id="OX451736">
    <property type="protein sequence ID" value="CAI8587890.1"/>
    <property type="molecule type" value="Genomic_DNA"/>
</dbReference>
<protein>
    <submittedName>
        <fullName evidence="1">Uncharacterized protein</fullName>
    </submittedName>
</protein>
<keyword evidence="2" id="KW-1185">Reference proteome</keyword>
<name>A0AAV0YP87_VICFA</name>
<sequence length="121" mass="13705">MEGMLVRIRYGASQLVSIISKGMRVEVKLEDSFYPLPLRLVSFLETVFLRGGSRLTTYVWQVWSKIINRDPPRENKGAVAPSKKECGSTQFIPKLTCTSTDQLMKVCVNMILEMMNANTTN</sequence>
<dbReference type="AlphaFoldDB" id="A0AAV0YP87"/>
<gene>
    <name evidence="1" type="ORF">VFH_I322120</name>
</gene>
<evidence type="ECO:0000313" key="1">
    <source>
        <dbReference type="EMBL" id="CAI8587890.1"/>
    </source>
</evidence>